<dbReference type="EMBL" id="CAJHNH020001879">
    <property type="protein sequence ID" value="CAG5124787.1"/>
    <property type="molecule type" value="Genomic_DNA"/>
</dbReference>
<name>A0A8S3Z5F4_9EUPU</name>
<reference evidence="2" key="1">
    <citation type="submission" date="2021-04" db="EMBL/GenBank/DDBJ databases">
        <authorList>
            <consortium name="Molecular Ecology Group"/>
        </authorList>
    </citation>
    <scope>NUCLEOTIDE SEQUENCE</scope>
</reference>
<organism evidence="2 3">
    <name type="scientific">Candidula unifasciata</name>
    <dbReference type="NCBI Taxonomy" id="100452"/>
    <lineage>
        <taxon>Eukaryota</taxon>
        <taxon>Metazoa</taxon>
        <taxon>Spiralia</taxon>
        <taxon>Lophotrochozoa</taxon>
        <taxon>Mollusca</taxon>
        <taxon>Gastropoda</taxon>
        <taxon>Heterobranchia</taxon>
        <taxon>Euthyneura</taxon>
        <taxon>Panpulmonata</taxon>
        <taxon>Eupulmonata</taxon>
        <taxon>Stylommatophora</taxon>
        <taxon>Helicina</taxon>
        <taxon>Helicoidea</taxon>
        <taxon>Geomitridae</taxon>
        <taxon>Candidula</taxon>
    </lineage>
</organism>
<dbReference type="Proteomes" id="UP000678393">
    <property type="component" value="Unassembled WGS sequence"/>
</dbReference>
<protein>
    <submittedName>
        <fullName evidence="2">Uncharacterized protein</fullName>
    </submittedName>
</protein>
<keyword evidence="3" id="KW-1185">Reference proteome</keyword>
<sequence length="152" mass="17212">AGEMSGEDTRFDDVMASARDTALRPDINSIFTDILVEGQRITDDENFFHSVPTMDAPHSAPHSRSSSFKNRPRPRLNLDILAAQRPRTNSLPNAYLTLPDPFYMPETGRMHRVRSFKTTSKGLINHGDSFKTSSSRYTKYTTSPSTYTQYMT</sequence>
<comment type="caution">
    <text evidence="2">The sequence shown here is derived from an EMBL/GenBank/DDBJ whole genome shotgun (WGS) entry which is preliminary data.</text>
</comment>
<dbReference type="AlphaFoldDB" id="A0A8S3Z5F4"/>
<proteinExistence type="predicted"/>
<feature type="region of interest" description="Disordered" evidence="1">
    <location>
        <begin position="49"/>
        <end position="74"/>
    </location>
</feature>
<accession>A0A8S3Z5F4</accession>
<feature type="compositionally biased region" description="Low complexity" evidence="1">
    <location>
        <begin position="56"/>
        <end position="67"/>
    </location>
</feature>
<dbReference type="OrthoDB" id="5239715at2759"/>
<evidence type="ECO:0000256" key="1">
    <source>
        <dbReference type="SAM" id="MobiDB-lite"/>
    </source>
</evidence>
<evidence type="ECO:0000313" key="3">
    <source>
        <dbReference type="Proteomes" id="UP000678393"/>
    </source>
</evidence>
<evidence type="ECO:0000313" key="2">
    <source>
        <dbReference type="EMBL" id="CAG5124787.1"/>
    </source>
</evidence>
<feature type="non-terminal residue" evidence="2">
    <location>
        <position position="1"/>
    </location>
</feature>
<gene>
    <name evidence="2" type="ORF">CUNI_LOCUS10345</name>
</gene>